<feature type="compositionally biased region" description="Basic and acidic residues" evidence="1">
    <location>
        <begin position="97"/>
        <end position="130"/>
    </location>
</feature>
<protein>
    <submittedName>
        <fullName evidence="2">Uncharacterized protein</fullName>
    </submittedName>
</protein>
<name>A0AA39W9E3_ACESA</name>
<evidence type="ECO:0000256" key="1">
    <source>
        <dbReference type="SAM" id="MobiDB-lite"/>
    </source>
</evidence>
<dbReference type="EMBL" id="JAUESC010000001">
    <property type="protein sequence ID" value="KAK0608065.1"/>
    <property type="molecule type" value="Genomic_DNA"/>
</dbReference>
<organism evidence="2 3">
    <name type="scientific">Acer saccharum</name>
    <name type="common">Sugar maple</name>
    <dbReference type="NCBI Taxonomy" id="4024"/>
    <lineage>
        <taxon>Eukaryota</taxon>
        <taxon>Viridiplantae</taxon>
        <taxon>Streptophyta</taxon>
        <taxon>Embryophyta</taxon>
        <taxon>Tracheophyta</taxon>
        <taxon>Spermatophyta</taxon>
        <taxon>Magnoliopsida</taxon>
        <taxon>eudicotyledons</taxon>
        <taxon>Gunneridae</taxon>
        <taxon>Pentapetalae</taxon>
        <taxon>rosids</taxon>
        <taxon>malvids</taxon>
        <taxon>Sapindales</taxon>
        <taxon>Sapindaceae</taxon>
        <taxon>Hippocastanoideae</taxon>
        <taxon>Acereae</taxon>
        <taxon>Acer</taxon>
    </lineage>
</organism>
<keyword evidence="3" id="KW-1185">Reference proteome</keyword>
<evidence type="ECO:0000313" key="3">
    <source>
        <dbReference type="Proteomes" id="UP001168877"/>
    </source>
</evidence>
<comment type="caution">
    <text evidence="2">The sequence shown here is derived from an EMBL/GenBank/DDBJ whole genome shotgun (WGS) entry which is preliminary data.</text>
</comment>
<reference evidence="2" key="2">
    <citation type="submission" date="2023-06" db="EMBL/GenBank/DDBJ databases">
        <authorList>
            <person name="Swenson N.G."/>
            <person name="Wegrzyn J.L."/>
            <person name="Mcevoy S.L."/>
        </authorList>
    </citation>
    <scope>NUCLEOTIDE SEQUENCE</scope>
    <source>
        <strain evidence="2">NS2018</strain>
        <tissue evidence="2">Leaf</tissue>
    </source>
</reference>
<feature type="region of interest" description="Disordered" evidence="1">
    <location>
        <begin position="89"/>
        <end position="130"/>
    </location>
</feature>
<accession>A0AA39W9E3</accession>
<evidence type="ECO:0000313" key="2">
    <source>
        <dbReference type="EMBL" id="KAK0608065.1"/>
    </source>
</evidence>
<sequence length="130" mass="14501">MASLSFQSKLSVALTLSLYLKAPLAPMFKPQAIIEGNDEEVPREMIKKEDETEIVAKNDNNPWGWFLKLLTQLLKKFTTYDVAKAIAKGKTAGKTTEGGKTESERRTEAKDKAKAKAKAKERLEAEEEKA</sequence>
<dbReference type="Proteomes" id="UP001168877">
    <property type="component" value="Unassembled WGS sequence"/>
</dbReference>
<proteinExistence type="predicted"/>
<gene>
    <name evidence="2" type="ORF">LWI29_025051</name>
</gene>
<dbReference type="AlphaFoldDB" id="A0AA39W9E3"/>
<reference evidence="2" key="1">
    <citation type="journal article" date="2022" name="Plant J.">
        <title>Strategies of tolerance reflected in two North American maple genomes.</title>
        <authorList>
            <person name="McEvoy S.L."/>
            <person name="Sezen U.U."/>
            <person name="Trouern-Trend A."/>
            <person name="McMahon S.M."/>
            <person name="Schaberg P.G."/>
            <person name="Yang J."/>
            <person name="Wegrzyn J.L."/>
            <person name="Swenson N.G."/>
        </authorList>
    </citation>
    <scope>NUCLEOTIDE SEQUENCE</scope>
    <source>
        <strain evidence="2">NS2018</strain>
    </source>
</reference>